<dbReference type="VEuPathDB" id="AmoebaDB:EHI_131550"/>
<dbReference type="SUPFAM" id="SSF48371">
    <property type="entry name" value="ARM repeat"/>
    <property type="match status" value="1"/>
</dbReference>
<gene>
    <name evidence="5" type="ORF">CL6EHI_131550</name>
</gene>
<organism evidence="5 6">
    <name type="scientific">Entamoeba histolytica</name>
    <dbReference type="NCBI Taxonomy" id="5759"/>
    <lineage>
        <taxon>Eukaryota</taxon>
        <taxon>Amoebozoa</taxon>
        <taxon>Evosea</taxon>
        <taxon>Archamoebae</taxon>
        <taxon>Mastigamoebida</taxon>
        <taxon>Entamoebidae</taxon>
        <taxon>Entamoeba</taxon>
    </lineage>
</organism>
<name>A0A5K1UE25_ENTHI</name>
<evidence type="ECO:0000256" key="3">
    <source>
        <dbReference type="ARBA" id="ARBA00022927"/>
    </source>
</evidence>
<dbReference type="GO" id="GO:0015031">
    <property type="term" value="P:protein transport"/>
    <property type="evidence" value="ECO:0007669"/>
    <property type="project" value="UniProtKB-KW"/>
</dbReference>
<dbReference type="VEuPathDB" id="AmoebaDB:EHI7A_064350"/>
<dbReference type="InterPro" id="IPR016024">
    <property type="entry name" value="ARM-type_fold"/>
</dbReference>
<comment type="similarity">
    <text evidence="1">Belongs to the importin alpha family.</text>
</comment>
<evidence type="ECO:0000313" key="6">
    <source>
        <dbReference type="Proteomes" id="UP000078387"/>
    </source>
</evidence>
<sequence>MSNIRFDFINENKEARQKERSQLRTSRRVQSLAKRRTEYQSQVQEESKMEEGDEDDFLVRGTGKLQRQTQTIESPSARRQHTRSISYFANSLVESQNIPERVKELLEQLFQGIKLNGYTSYKVIEATGIIPVLVNFINHPNSSISALSLEIINLLLLESSDFVTGFINEKIVYALSHKIETAPTELRITIVTLIGNIAGDRAETRDYLLGENVVNLIQKLVSMYNNVTPMKERLMFLISNLCRSQPFVDLEKVQMLLPYIFSSIKQKTFDKIMADALWGFSFIVSNPQNICKFQDFELLETILSCLSTTNNDIIGAILAVLVSYIDNDISCANWLIEHNVINYLNTIIHSQCNSKTKVHAAFVLSELVLIPNTKVVPTLISSVFVDLPPLISSNYNDFEFKKEIGWLVTNCILSIKSPKDLLTLLSIKDFYLMFMLFFDDDNTKFITQLLSCVFILSEFDQKTNFCHHIIDNLQERNLDNILSSFELSKFSSNSLVLEQLNKIKKSMKYVTSSLF</sequence>
<evidence type="ECO:0000313" key="5">
    <source>
        <dbReference type="EMBL" id="GAT98552.1"/>
    </source>
</evidence>
<dbReference type="FunFam" id="1.25.10.10:FF:000827">
    <property type="entry name" value="Importin alpha subunit, putative"/>
    <property type="match status" value="1"/>
</dbReference>
<dbReference type="VEuPathDB" id="AmoebaDB:KM1_123220"/>
<protein>
    <submittedName>
        <fullName evidence="5">Importin alpha subunit putative</fullName>
    </submittedName>
</protein>
<accession>A0A5K1UE25</accession>
<proteinExistence type="inferred from homology"/>
<dbReference type="InterPro" id="IPR011989">
    <property type="entry name" value="ARM-like"/>
</dbReference>
<evidence type="ECO:0000256" key="2">
    <source>
        <dbReference type="ARBA" id="ARBA00022448"/>
    </source>
</evidence>
<dbReference type="PANTHER" id="PTHR23316">
    <property type="entry name" value="IMPORTIN ALPHA"/>
    <property type="match status" value="1"/>
</dbReference>
<dbReference type="AlphaFoldDB" id="A0A5K1UE25"/>
<dbReference type="VEuPathDB" id="AmoebaDB:EHI8A_067160"/>
<feature type="region of interest" description="Disordered" evidence="4">
    <location>
        <begin position="15"/>
        <end position="55"/>
    </location>
</feature>
<evidence type="ECO:0000256" key="4">
    <source>
        <dbReference type="SAM" id="MobiDB-lite"/>
    </source>
</evidence>
<dbReference type="VEuPathDB" id="AmoebaDB:EHI5A_098300"/>
<evidence type="ECO:0000256" key="1">
    <source>
        <dbReference type="ARBA" id="ARBA00010394"/>
    </source>
</evidence>
<dbReference type="OMA" id="DENTCEQ"/>
<dbReference type="Gene3D" id="1.25.10.10">
    <property type="entry name" value="Leucine-rich Repeat Variant"/>
    <property type="match status" value="1"/>
</dbReference>
<reference evidence="5 6" key="1">
    <citation type="submission" date="2016-05" db="EMBL/GenBank/DDBJ databases">
        <title>First whole genome sequencing of Entamoeba histolytica HM1:IMSS-clone-6.</title>
        <authorList>
            <person name="Mukherjee Avik.K."/>
            <person name="Izumyama S."/>
            <person name="Nakada-Tsukui K."/>
            <person name="Nozaki T."/>
        </authorList>
    </citation>
    <scope>NUCLEOTIDE SEQUENCE [LARGE SCALE GENOMIC DNA]</scope>
    <source>
        <strain evidence="5 6">HM1:IMSS clone 6</strain>
    </source>
</reference>
<dbReference type="EMBL" id="BDEQ01000001">
    <property type="protein sequence ID" value="GAT98552.1"/>
    <property type="molecule type" value="Genomic_DNA"/>
</dbReference>
<dbReference type="Proteomes" id="UP000078387">
    <property type="component" value="Unassembled WGS sequence"/>
</dbReference>
<comment type="caution">
    <text evidence="5">The sequence shown here is derived from an EMBL/GenBank/DDBJ whole genome shotgun (WGS) entry which is preliminary data.</text>
</comment>
<keyword evidence="2" id="KW-0813">Transport</keyword>
<keyword evidence="3" id="KW-0653">Protein transport</keyword>